<accession>A0A918XI37</accession>
<keyword evidence="2" id="KW-1185">Reference proteome</keyword>
<dbReference type="AlphaFoldDB" id="A0A918XI37"/>
<gene>
    <name evidence="1" type="ORF">GCM10007053_15180</name>
</gene>
<reference evidence="1" key="1">
    <citation type="journal article" date="2014" name="Int. J. Syst. Evol. Microbiol.">
        <title>Complete genome sequence of Corynebacterium casei LMG S-19264T (=DSM 44701T), isolated from a smear-ripened cheese.</title>
        <authorList>
            <consortium name="US DOE Joint Genome Institute (JGI-PGF)"/>
            <person name="Walter F."/>
            <person name="Albersmeier A."/>
            <person name="Kalinowski J."/>
            <person name="Ruckert C."/>
        </authorList>
    </citation>
    <scope>NUCLEOTIDE SEQUENCE</scope>
    <source>
        <strain evidence="1">KCTC 23430</strain>
    </source>
</reference>
<dbReference type="EMBL" id="BMYM01000001">
    <property type="protein sequence ID" value="GHD31767.1"/>
    <property type="molecule type" value="Genomic_DNA"/>
</dbReference>
<organism evidence="1 2">
    <name type="scientific">Parahalioglobus pacificus</name>
    <dbReference type="NCBI Taxonomy" id="930806"/>
    <lineage>
        <taxon>Bacteria</taxon>
        <taxon>Pseudomonadati</taxon>
        <taxon>Pseudomonadota</taxon>
        <taxon>Gammaproteobacteria</taxon>
        <taxon>Cellvibrionales</taxon>
        <taxon>Halieaceae</taxon>
        <taxon>Parahalioglobus</taxon>
    </lineage>
</organism>
<name>A0A918XI37_9GAMM</name>
<comment type="caution">
    <text evidence="1">The sequence shown here is derived from an EMBL/GenBank/DDBJ whole genome shotgun (WGS) entry which is preliminary data.</text>
</comment>
<protein>
    <submittedName>
        <fullName evidence="1">Uncharacterized protein</fullName>
    </submittedName>
</protein>
<proteinExistence type="predicted"/>
<dbReference type="Proteomes" id="UP000644693">
    <property type="component" value="Unassembled WGS sequence"/>
</dbReference>
<evidence type="ECO:0000313" key="1">
    <source>
        <dbReference type="EMBL" id="GHD31767.1"/>
    </source>
</evidence>
<sequence length="79" mass="8301">MKHPGRQQPFTDAQEFGDAAVQTTQIAEQFPHCVIDDPLHGGKHQAHSCKIGVVFGGAGLYALISRQAPVLPPGVSAVA</sequence>
<evidence type="ECO:0000313" key="2">
    <source>
        <dbReference type="Proteomes" id="UP000644693"/>
    </source>
</evidence>
<reference evidence="1" key="2">
    <citation type="submission" date="2020-09" db="EMBL/GenBank/DDBJ databases">
        <authorList>
            <person name="Sun Q."/>
            <person name="Kim S."/>
        </authorList>
    </citation>
    <scope>NUCLEOTIDE SEQUENCE</scope>
    <source>
        <strain evidence="1">KCTC 23430</strain>
    </source>
</reference>